<dbReference type="EMBL" id="JABFTP020000144">
    <property type="protein sequence ID" value="KAL3280833.1"/>
    <property type="molecule type" value="Genomic_DNA"/>
</dbReference>
<organism evidence="1 2">
    <name type="scientific">Cryptolaemus montrouzieri</name>
    <dbReference type="NCBI Taxonomy" id="559131"/>
    <lineage>
        <taxon>Eukaryota</taxon>
        <taxon>Metazoa</taxon>
        <taxon>Ecdysozoa</taxon>
        <taxon>Arthropoda</taxon>
        <taxon>Hexapoda</taxon>
        <taxon>Insecta</taxon>
        <taxon>Pterygota</taxon>
        <taxon>Neoptera</taxon>
        <taxon>Endopterygota</taxon>
        <taxon>Coleoptera</taxon>
        <taxon>Polyphaga</taxon>
        <taxon>Cucujiformia</taxon>
        <taxon>Coccinelloidea</taxon>
        <taxon>Coccinellidae</taxon>
        <taxon>Scymninae</taxon>
        <taxon>Scymnini</taxon>
        <taxon>Cryptolaemus</taxon>
    </lineage>
</organism>
<gene>
    <name evidence="1" type="ORF">HHI36_004064</name>
</gene>
<sequence>MLNRLAALFFIKTIKKDLESEKAYKTYKEIFKMKVKTTIIDINENYVDNSNNKSRAMWNLIKKKTTTGKNYEKSDSNLTANEMNEYFAAVGKLTAKQVKKTGISFQHYL</sequence>
<evidence type="ECO:0000313" key="2">
    <source>
        <dbReference type="Proteomes" id="UP001516400"/>
    </source>
</evidence>
<evidence type="ECO:0000313" key="1">
    <source>
        <dbReference type="EMBL" id="KAL3280833.1"/>
    </source>
</evidence>
<dbReference type="AlphaFoldDB" id="A0ABD2NQ39"/>
<protein>
    <submittedName>
        <fullName evidence="1">Uncharacterized protein</fullName>
    </submittedName>
</protein>
<proteinExistence type="predicted"/>
<accession>A0ABD2NQ39</accession>
<keyword evidence="2" id="KW-1185">Reference proteome</keyword>
<reference evidence="1 2" key="1">
    <citation type="journal article" date="2021" name="BMC Biol.">
        <title>Horizontally acquired antibacterial genes associated with adaptive radiation of ladybird beetles.</title>
        <authorList>
            <person name="Li H.S."/>
            <person name="Tang X.F."/>
            <person name="Huang Y.H."/>
            <person name="Xu Z.Y."/>
            <person name="Chen M.L."/>
            <person name="Du X.Y."/>
            <person name="Qiu B.Y."/>
            <person name="Chen P.T."/>
            <person name="Zhang W."/>
            <person name="Slipinski A."/>
            <person name="Escalona H.E."/>
            <person name="Waterhouse R.M."/>
            <person name="Zwick A."/>
            <person name="Pang H."/>
        </authorList>
    </citation>
    <scope>NUCLEOTIDE SEQUENCE [LARGE SCALE GENOMIC DNA]</scope>
    <source>
        <strain evidence="1">SYSU2018</strain>
    </source>
</reference>
<comment type="caution">
    <text evidence="1">The sequence shown here is derived from an EMBL/GenBank/DDBJ whole genome shotgun (WGS) entry which is preliminary data.</text>
</comment>
<dbReference type="Proteomes" id="UP001516400">
    <property type="component" value="Unassembled WGS sequence"/>
</dbReference>
<name>A0ABD2NQ39_9CUCU</name>